<evidence type="ECO:0000313" key="2">
    <source>
        <dbReference type="WBParaSite" id="ASIM_0000439401-mRNA-1"/>
    </source>
</evidence>
<dbReference type="AlphaFoldDB" id="A0A0M3J9X5"/>
<reference evidence="2" key="1">
    <citation type="submission" date="2017-02" db="UniProtKB">
        <authorList>
            <consortium name="WormBaseParasite"/>
        </authorList>
    </citation>
    <scope>IDENTIFICATION</scope>
</reference>
<accession>A0A0M3J9X5</accession>
<proteinExistence type="predicted"/>
<feature type="region of interest" description="Disordered" evidence="1">
    <location>
        <begin position="1"/>
        <end position="57"/>
    </location>
</feature>
<protein>
    <submittedName>
        <fullName evidence="2">Uncharacterized protein</fullName>
    </submittedName>
</protein>
<feature type="compositionally biased region" description="Polar residues" evidence="1">
    <location>
        <begin position="1"/>
        <end position="40"/>
    </location>
</feature>
<evidence type="ECO:0000256" key="1">
    <source>
        <dbReference type="SAM" id="MobiDB-lite"/>
    </source>
</evidence>
<organism evidence="2">
    <name type="scientific">Anisakis simplex</name>
    <name type="common">Herring worm</name>
    <dbReference type="NCBI Taxonomy" id="6269"/>
    <lineage>
        <taxon>Eukaryota</taxon>
        <taxon>Metazoa</taxon>
        <taxon>Ecdysozoa</taxon>
        <taxon>Nematoda</taxon>
        <taxon>Chromadorea</taxon>
        <taxon>Rhabditida</taxon>
        <taxon>Spirurina</taxon>
        <taxon>Ascaridomorpha</taxon>
        <taxon>Ascaridoidea</taxon>
        <taxon>Anisakidae</taxon>
        <taxon>Anisakis</taxon>
        <taxon>Anisakis simplex complex</taxon>
    </lineage>
</organism>
<name>A0A0M3J9X5_ANISI</name>
<dbReference type="WBParaSite" id="ASIM_0000439401-mRNA-1">
    <property type="protein sequence ID" value="ASIM_0000439401-mRNA-1"/>
    <property type="gene ID" value="ASIM_0000439401"/>
</dbReference>
<sequence>LPRSLTNTVVGAVSTTETESQANQLNSAKSPPNYSEQSEASDTRREPTEETASSSTCPLLWNTKQNLGYEVGFQVVFVESRLIDQINLQPLL</sequence>